<feature type="compositionally biased region" description="Low complexity" evidence="1">
    <location>
        <begin position="18"/>
        <end position="50"/>
    </location>
</feature>
<evidence type="ECO:0000313" key="3">
    <source>
        <dbReference type="EMBL" id="THV00108.1"/>
    </source>
</evidence>
<feature type="domain" description="DUF6589" evidence="2">
    <location>
        <begin position="483"/>
        <end position="873"/>
    </location>
</feature>
<name>A0A4S8MC64_DENBC</name>
<feature type="compositionally biased region" description="Basic residues" evidence="1">
    <location>
        <begin position="56"/>
        <end position="65"/>
    </location>
</feature>
<organism evidence="3 4">
    <name type="scientific">Dendrothele bispora (strain CBS 962.96)</name>
    <dbReference type="NCBI Taxonomy" id="1314807"/>
    <lineage>
        <taxon>Eukaryota</taxon>
        <taxon>Fungi</taxon>
        <taxon>Dikarya</taxon>
        <taxon>Basidiomycota</taxon>
        <taxon>Agaricomycotina</taxon>
        <taxon>Agaricomycetes</taxon>
        <taxon>Agaricomycetidae</taxon>
        <taxon>Agaricales</taxon>
        <taxon>Agaricales incertae sedis</taxon>
        <taxon>Dendrothele</taxon>
    </lineage>
</organism>
<keyword evidence="4" id="KW-1185">Reference proteome</keyword>
<protein>
    <recommendedName>
        <fullName evidence="2">DUF6589 domain-containing protein</fullName>
    </recommendedName>
</protein>
<sequence>MESKKKSGKSDIPDPGQSSFLLEPSPLSPTSTLDPGQSTSGAGASFGSFSLDGKPVRRPRGKAKPKSGQNQFQATSQAPSEVSALSEQGSKPSWVSSEPTLLDSTPPSATSSTFTNPLSPLDLTPLNLDSPEVLVRDVEMLDIFSQGLTNDHSNACSRDRIILFCHLRVNQIGTPLSTLYSASDKHSPEVDETRGARSNILKALEHIAQARSTLTNLLLTILSSDSSDARLHHYRSSFFKEKHGNISRLLDTIWSDDEGKRQIEAWLLDRDVAVELMERKVSEEFEAAKPALQMKSSDVSLAYLKDWDVGDILDSFPTPFFSRILSIAIDENRKSDSTKGAIERIKIRRNIITAQVHNTRSYYSSRHQHALGLYAWTNGTSEQMMDVLNHCGLVSSTDTVLTMVAELSARAVEDAIDLVIFLPHAFGYDNFHLSMSTFYEQRPGAPNKVQTGTFPLLYQLFNADFRDMKMDRIRIRFHKTNGLTLIDTLPSEDQQTSCYYQFLIHIVRVLTKYVSGFSHYVEKHPLLQHSPRRPIPHDHKTTFYPLKMCLIEEATVSGNIRVHDDVYIKQLQMNALQLSEYAIPLFADQLTLARTHSVQRHRRTESSAWERREVFQLGIGLFHLCMNLIWVLLHTHRGTALQPARLYDTLLVALQQIVDGLLLYAWKRECHCSSLNEFAKQNPTPDQLFEIAARIFHQYQPPPPPSKPEKKTSNDNTEPMADRVDVIFQNICKLIRDLLYVQELVKAISDGDFGRVEDLFPDLARMFRGGGSNNYSTEILHFLHSVKKVWTPAFANIMRDNMIINIAGIPGHGMGIDMNIEHIIDALKFLLASKGVYSDWKKYRDYTAAIKSLEALKRTVRTSMKTTYQKAGHSAPDTSRLVWQVASAAESWRLLDNFPDREENQGAVTFSDLIAIGHKKFESSVLKNFNKKIVEWRDGVPLQGDDEMEVAMMERDEIPAPTFVNDINS</sequence>
<proteinExistence type="predicted"/>
<feature type="region of interest" description="Disordered" evidence="1">
    <location>
        <begin position="1"/>
        <end position="122"/>
    </location>
</feature>
<feature type="compositionally biased region" description="Low complexity" evidence="1">
    <location>
        <begin position="99"/>
        <end position="117"/>
    </location>
</feature>
<evidence type="ECO:0000256" key="1">
    <source>
        <dbReference type="SAM" id="MobiDB-lite"/>
    </source>
</evidence>
<feature type="compositionally biased region" description="Basic and acidic residues" evidence="1">
    <location>
        <begin position="1"/>
        <end position="12"/>
    </location>
</feature>
<evidence type="ECO:0000313" key="4">
    <source>
        <dbReference type="Proteomes" id="UP000297245"/>
    </source>
</evidence>
<dbReference type="EMBL" id="ML179109">
    <property type="protein sequence ID" value="THV00108.1"/>
    <property type="molecule type" value="Genomic_DNA"/>
</dbReference>
<evidence type="ECO:0000259" key="2">
    <source>
        <dbReference type="Pfam" id="PF20231"/>
    </source>
</evidence>
<dbReference type="Pfam" id="PF20231">
    <property type="entry name" value="DUF6589"/>
    <property type="match status" value="1"/>
</dbReference>
<dbReference type="Proteomes" id="UP000297245">
    <property type="component" value="Unassembled WGS sequence"/>
</dbReference>
<dbReference type="OrthoDB" id="3040861at2759"/>
<dbReference type="InterPro" id="IPR046496">
    <property type="entry name" value="DUF6589"/>
</dbReference>
<reference evidence="3 4" key="1">
    <citation type="journal article" date="2019" name="Nat. Ecol. Evol.">
        <title>Megaphylogeny resolves global patterns of mushroom evolution.</title>
        <authorList>
            <person name="Varga T."/>
            <person name="Krizsan K."/>
            <person name="Foldi C."/>
            <person name="Dima B."/>
            <person name="Sanchez-Garcia M."/>
            <person name="Sanchez-Ramirez S."/>
            <person name="Szollosi G.J."/>
            <person name="Szarkandi J.G."/>
            <person name="Papp V."/>
            <person name="Albert L."/>
            <person name="Andreopoulos W."/>
            <person name="Angelini C."/>
            <person name="Antonin V."/>
            <person name="Barry K.W."/>
            <person name="Bougher N.L."/>
            <person name="Buchanan P."/>
            <person name="Buyck B."/>
            <person name="Bense V."/>
            <person name="Catcheside P."/>
            <person name="Chovatia M."/>
            <person name="Cooper J."/>
            <person name="Damon W."/>
            <person name="Desjardin D."/>
            <person name="Finy P."/>
            <person name="Geml J."/>
            <person name="Haridas S."/>
            <person name="Hughes K."/>
            <person name="Justo A."/>
            <person name="Karasinski D."/>
            <person name="Kautmanova I."/>
            <person name="Kiss B."/>
            <person name="Kocsube S."/>
            <person name="Kotiranta H."/>
            <person name="LaButti K.M."/>
            <person name="Lechner B.E."/>
            <person name="Liimatainen K."/>
            <person name="Lipzen A."/>
            <person name="Lukacs Z."/>
            <person name="Mihaltcheva S."/>
            <person name="Morgado L.N."/>
            <person name="Niskanen T."/>
            <person name="Noordeloos M.E."/>
            <person name="Ohm R.A."/>
            <person name="Ortiz-Santana B."/>
            <person name="Ovrebo C."/>
            <person name="Racz N."/>
            <person name="Riley R."/>
            <person name="Savchenko A."/>
            <person name="Shiryaev A."/>
            <person name="Soop K."/>
            <person name="Spirin V."/>
            <person name="Szebenyi C."/>
            <person name="Tomsovsky M."/>
            <person name="Tulloss R.E."/>
            <person name="Uehling J."/>
            <person name="Grigoriev I.V."/>
            <person name="Vagvolgyi C."/>
            <person name="Papp T."/>
            <person name="Martin F.M."/>
            <person name="Miettinen O."/>
            <person name="Hibbett D.S."/>
            <person name="Nagy L.G."/>
        </authorList>
    </citation>
    <scope>NUCLEOTIDE SEQUENCE [LARGE SCALE GENOMIC DNA]</scope>
    <source>
        <strain evidence="3 4">CBS 962.96</strain>
    </source>
</reference>
<accession>A0A4S8MC64</accession>
<gene>
    <name evidence="3" type="ORF">K435DRAFT_855073</name>
</gene>
<feature type="compositionally biased region" description="Polar residues" evidence="1">
    <location>
        <begin position="67"/>
        <end position="98"/>
    </location>
</feature>
<dbReference type="AlphaFoldDB" id="A0A4S8MC64"/>